<keyword evidence="7 9" id="KW-1133">Transmembrane helix</keyword>
<evidence type="ECO:0000256" key="4">
    <source>
        <dbReference type="ARBA" id="ARBA00022692"/>
    </source>
</evidence>
<keyword evidence="8 9" id="KW-0472">Membrane</keyword>
<evidence type="ECO:0000313" key="11">
    <source>
        <dbReference type="EMBL" id="CAB9507095.1"/>
    </source>
</evidence>
<evidence type="ECO:0000256" key="3">
    <source>
        <dbReference type="ARBA" id="ARBA00022448"/>
    </source>
</evidence>
<dbReference type="Proteomes" id="UP001153069">
    <property type="component" value="Unassembled WGS sequence"/>
</dbReference>
<evidence type="ECO:0000256" key="2">
    <source>
        <dbReference type="ARBA" id="ARBA00007127"/>
    </source>
</evidence>
<dbReference type="Pfam" id="PF03219">
    <property type="entry name" value="TLC"/>
    <property type="match status" value="1"/>
</dbReference>
<keyword evidence="13" id="KW-1185">Reference proteome</keyword>
<dbReference type="PANTHER" id="PTHR31187:SF1">
    <property type="entry name" value="ADP,ATP CARRIER PROTEIN 1"/>
    <property type="match status" value="1"/>
</dbReference>
<keyword evidence="6 9" id="KW-0067">ATP-binding</keyword>
<dbReference type="InterPro" id="IPR004667">
    <property type="entry name" value="ADP_ATP_car_bac_type"/>
</dbReference>
<feature type="transmembrane region" description="Helical" evidence="9">
    <location>
        <begin position="136"/>
        <end position="158"/>
    </location>
</feature>
<evidence type="ECO:0000313" key="12">
    <source>
        <dbReference type="EMBL" id="CAB9509878.1"/>
    </source>
</evidence>
<feature type="transmembrane region" description="Helical" evidence="9">
    <location>
        <begin position="426"/>
        <end position="447"/>
    </location>
</feature>
<dbReference type="EMBL" id="CAICTM010000407">
    <property type="protein sequence ID" value="CAB9509878.1"/>
    <property type="molecule type" value="Genomic_DNA"/>
</dbReference>
<keyword evidence="3 9" id="KW-0813">Transport</keyword>
<dbReference type="PANTHER" id="PTHR31187">
    <property type="match status" value="1"/>
</dbReference>
<reference evidence="12" key="1">
    <citation type="submission" date="2020-06" db="EMBL/GenBank/DDBJ databases">
        <authorList>
            <consortium name="Plant Systems Biology data submission"/>
        </authorList>
    </citation>
    <scope>NUCLEOTIDE SEQUENCE</scope>
    <source>
        <strain evidence="12">D6</strain>
    </source>
</reference>
<dbReference type="GO" id="GO:0016020">
    <property type="term" value="C:membrane"/>
    <property type="evidence" value="ECO:0007669"/>
    <property type="project" value="UniProtKB-SubCell"/>
</dbReference>
<comment type="subcellular location">
    <subcellularLocation>
        <location evidence="1 9">Membrane</location>
        <topology evidence="1 9">Multi-pass membrane protein</topology>
    </subcellularLocation>
</comment>
<keyword evidence="4 9" id="KW-0812">Transmembrane</keyword>
<dbReference type="Gene3D" id="1.20.1250.20">
    <property type="entry name" value="MFS general substrate transporter like domains"/>
    <property type="match status" value="1"/>
</dbReference>
<sequence length="475" mass="52263">MMTIPVSSIAKTWQHYRGTLSCSPKARAILSMALASAIHFAGYEYARTGTLTLVTSERTGFSNSSVVPFALGFVSPISLLLLWLYARMLDYSGPNIALRNCHLAYALILCLGGLFLQAIDPVLLPLNMYHQCSRFFLFALFVLENGFVQLLFTQHWAFMSSIQTREQAAIWFAPIAGIGSIASTAAAFTVAPLTDYMGLPALLILAGISIGASAFFAMDAYHLAEQHGFEPSPKENEKKTIAKNDGKNLFQRAIALFQRVPLLGALCFEVIFSQAQSSLLNSLFVLKLKDSIPEDDERARYTGNCYACINGFSGVLQFLVLPFLARRLNNRQLWLVMPTIMTVCAVFISLQHAGSIHSVSGSFLLMKAMEYSVRGVTTEMVYVNLDYESRFLGKEIIGVFVNRVGKSLVAIGLSLVTVYFGSQSGLQYLSLALVAVAAGWLLVTYRLTTFLEDSPSKEKQQYRSAPAATSKSKKE</sequence>
<feature type="transmembrane region" description="Helical" evidence="9">
    <location>
        <begin position="170"/>
        <end position="191"/>
    </location>
</feature>
<dbReference type="EMBL" id="CAICTM010000291">
    <property type="protein sequence ID" value="CAB9507095.1"/>
    <property type="molecule type" value="Genomic_DNA"/>
</dbReference>
<feature type="transmembrane region" description="Helical" evidence="9">
    <location>
        <begin position="66"/>
        <end position="85"/>
    </location>
</feature>
<protein>
    <recommendedName>
        <fullName evidence="9">ADP,ATP carrier protein</fullName>
    </recommendedName>
</protein>
<evidence type="ECO:0000256" key="9">
    <source>
        <dbReference type="RuleBase" id="RU363121"/>
    </source>
</evidence>
<evidence type="ECO:0000256" key="1">
    <source>
        <dbReference type="ARBA" id="ARBA00004141"/>
    </source>
</evidence>
<dbReference type="GO" id="GO:0005471">
    <property type="term" value="F:ATP:ADP antiporter activity"/>
    <property type="evidence" value="ECO:0007669"/>
    <property type="project" value="InterPro"/>
</dbReference>
<evidence type="ECO:0000256" key="5">
    <source>
        <dbReference type="ARBA" id="ARBA00022741"/>
    </source>
</evidence>
<evidence type="ECO:0000256" key="6">
    <source>
        <dbReference type="ARBA" id="ARBA00022840"/>
    </source>
</evidence>
<feature type="region of interest" description="Disordered" evidence="10">
    <location>
        <begin position="454"/>
        <end position="475"/>
    </location>
</feature>
<feature type="transmembrane region" description="Helical" evidence="9">
    <location>
        <begin position="400"/>
        <end position="420"/>
    </location>
</feature>
<name>A0A9N8HGQ9_9STRA</name>
<feature type="transmembrane region" description="Helical" evidence="9">
    <location>
        <begin position="97"/>
        <end position="116"/>
    </location>
</feature>
<feature type="transmembrane region" description="Helical" evidence="9">
    <location>
        <begin position="197"/>
        <end position="217"/>
    </location>
</feature>
<proteinExistence type="inferred from homology"/>
<evidence type="ECO:0000256" key="10">
    <source>
        <dbReference type="SAM" id="MobiDB-lite"/>
    </source>
</evidence>
<dbReference type="GO" id="GO:0005524">
    <property type="term" value="F:ATP binding"/>
    <property type="evidence" value="ECO:0007669"/>
    <property type="project" value="UniProtKB-KW"/>
</dbReference>
<dbReference type="AlphaFoldDB" id="A0A9N8HGQ9"/>
<comment type="similarity">
    <text evidence="2 9">Belongs to the ADP/ATP translocase tlc family.</text>
</comment>
<dbReference type="SUPFAM" id="SSF103473">
    <property type="entry name" value="MFS general substrate transporter"/>
    <property type="match status" value="1"/>
</dbReference>
<gene>
    <name evidence="11" type="ORF">SEMRO_292_G109740.1</name>
    <name evidence="12" type="ORF">SEMRO_408_G137060.1</name>
</gene>
<accession>A0A9N8HGQ9</accession>
<keyword evidence="5 9" id="KW-0547">Nucleotide-binding</keyword>
<evidence type="ECO:0000313" key="13">
    <source>
        <dbReference type="Proteomes" id="UP001153069"/>
    </source>
</evidence>
<evidence type="ECO:0000256" key="8">
    <source>
        <dbReference type="ARBA" id="ARBA00023136"/>
    </source>
</evidence>
<dbReference type="OrthoDB" id="46407at2759"/>
<evidence type="ECO:0000256" key="7">
    <source>
        <dbReference type="ARBA" id="ARBA00022989"/>
    </source>
</evidence>
<comment type="caution">
    <text evidence="12">The sequence shown here is derived from an EMBL/GenBank/DDBJ whole genome shotgun (WGS) entry which is preliminary data.</text>
</comment>
<organism evidence="12 13">
    <name type="scientific">Seminavis robusta</name>
    <dbReference type="NCBI Taxonomy" id="568900"/>
    <lineage>
        <taxon>Eukaryota</taxon>
        <taxon>Sar</taxon>
        <taxon>Stramenopiles</taxon>
        <taxon>Ochrophyta</taxon>
        <taxon>Bacillariophyta</taxon>
        <taxon>Bacillariophyceae</taxon>
        <taxon>Bacillariophycidae</taxon>
        <taxon>Naviculales</taxon>
        <taxon>Naviculaceae</taxon>
        <taxon>Seminavis</taxon>
    </lineage>
</organism>
<feature type="transmembrane region" description="Helical" evidence="9">
    <location>
        <begin position="331"/>
        <end position="350"/>
    </location>
</feature>
<dbReference type="InterPro" id="IPR036259">
    <property type="entry name" value="MFS_trans_sf"/>
</dbReference>